<reference evidence="2" key="1">
    <citation type="submission" date="2016-11" db="EMBL/GenBank/DDBJ databases">
        <title>The genome sequence of Colletotrichum cuscutae.</title>
        <authorList>
            <person name="Baroncelli R."/>
        </authorList>
    </citation>
    <scope>NUCLEOTIDE SEQUENCE</scope>
    <source>
        <strain evidence="2">IMI 304802</strain>
    </source>
</reference>
<dbReference type="Proteomes" id="UP001239213">
    <property type="component" value="Unassembled WGS sequence"/>
</dbReference>
<sequence length="322" mass="35054">MMNAAAYMTMLSHGVWIAFLATVYAAVLPSTQLPREVKASSISSIVVFGDSFSDNGKRSVVIRRACVQDDIADGMRIAGNGAARVSNNAWPTDKYYKGRFSNGIVWAEYVAANLSLPLYDYAVGGATTSNALIQGYTGAKGDIAVPSVIDQVVSFLAKINPQGGAFEASDSIAMESPLLILFAGANDILFNANISASQSYQILRQAEAQLRDAYPSARVLTLTPPDISRLPYGFYLEDNLAKNQLRTFTDQLGELLDRSKTGAVNLDLRPLFDDFEYYASPRAYGFDPLGTYGSCLEGAYGETPNVTICGDPDRRVYWDEYQ</sequence>
<dbReference type="InterPro" id="IPR001087">
    <property type="entry name" value="GDSL"/>
</dbReference>
<dbReference type="SUPFAM" id="SSF52266">
    <property type="entry name" value="SGNH hydrolase"/>
    <property type="match status" value="1"/>
</dbReference>
<organism evidence="2 3">
    <name type="scientific">Colletotrichum cuscutae</name>
    <dbReference type="NCBI Taxonomy" id="1209917"/>
    <lineage>
        <taxon>Eukaryota</taxon>
        <taxon>Fungi</taxon>
        <taxon>Dikarya</taxon>
        <taxon>Ascomycota</taxon>
        <taxon>Pezizomycotina</taxon>
        <taxon>Sordariomycetes</taxon>
        <taxon>Hypocreomycetidae</taxon>
        <taxon>Glomerellales</taxon>
        <taxon>Glomerellaceae</taxon>
        <taxon>Colletotrichum</taxon>
        <taxon>Colletotrichum acutatum species complex</taxon>
    </lineage>
</organism>
<dbReference type="Gene3D" id="3.40.50.1110">
    <property type="entry name" value="SGNH hydrolase"/>
    <property type="match status" value="1"/>
</dbReference>
<keyword evidence="1" id="KW-0732">Signal</keyword>
<accession>A0AAI9Y7J2</accession>
<gene>
    <name evidence="2" type="ORF">CCUS01_03532</name>
</gene>
<dbReference type="InterPro" id="IPR036514">
    <property type="entry name" value="SGNH_hydro_sf"/>
</dbReference>
<evidence type="ECO:0000313" key="2">
    <source>
        <dbReference type="EMBL" id="KAK1487188.1"/>
    </source>
</evidence>
<feature type="signal peptide" evidence="1">
    <location>
        <begin position="1"/>
        <end position="25"/>
    </location>
</feature>
<dbReference type="AlphaFoldDB" id="A0AAI9Y7J2"/>
<protein>
    <submittedName>
        <fullName evidence="2">GDSL-like Lipase/Acylhydrolase</fullName>
    </submittedName>
</protein>
<proteinExistence type="predicted"/>
<evidence type="ECO:0000313" key="3">
    <source>
        <dbReference type="Proteomes" id="UP001239213"/>
    </source>
</evidence>
<feature type="chain" id="PRO_5042495696" evidence="1">
    <location>
        <begin position="26"/>
        <end position="322"/>
    </location>
</feature>
<name>A0AAI9Y7J2_9PEZI</name>
<dbReference type="GO" id="GO:0016788">
    <property type="term" value="F:hydrolase activity, acting on ester bonds"/>
    <property type="evidence" value="ECO:0007669"/>
    <property type="project" value="InterPro"/>
</dbReference>
<dbReference type="EMBL" id="MPDP01000057">
    <property type="protein sequence ID" value="KAK1487188.1"/>
    <property type="molecule type" value="Genomic_DNA"/>
</dbReference>
<comment type="caution">
    <text evidence="2">The sequence shown here is derived from an EMBL/GenBank/DDBJ whole genome shotgun (WGS) entry which is preliminary data.</text>
</comment>
<keyword evidence="3" id="KW-1185">Reference proteome</keyword>
<evidence type="ECO:0000256" key="1">
    <source>
        <dbReference type="SAM" id="SignalP"/>
    </source>
</evidence>
<dbReference type="Pfam" id="PF00657">
    <property type="entry name" value="Lipase_GDSL"/>
    <property type="match status" value="1"/>
</dbReference>